<dbReference type="EnsemblPlants" id="AET5Gv21152400.1">
    <property type="protein sequence ID" value="AET5Gv21152400.1"/>
    <property type="gene ID" value="AET5Gv21152400"/>
</dbReference>
<feature type="repeat" description="PPR" evidence="3">
    <location>
        <begin position="468"/>
        <end position="498"/>
    </location>
</feature>
<dbReference type="Gramene" id="AET5Gv21152400.1">
    <property type="protein sequence ID" value="AET5Gv21152400.1"/>
    <property type="gene ID" value="AET5Gv21152400"/>
</dbReference>
<dbReference type="NCBIfam" id="TIGR00756">
    <property type="entry name" value="PPR"/>
    <property type="match status" value="7"/>
</dbReference>
<keyword evidence="2" id="KW-0809">Transit peptide</keyword>
<feature type="compositionally biased region" description="Pro residues" evidence="4">
    <location>
        <begin position="30"/>
        <end position="42"/>
    </location>
</feature>
<dbReference type="InterPro" id="IPR032867">
    <property type="entry name" value="DYW_dom"/>
</dbReference>
<dbReference type="Pfam" id="PF20431">
    <property type="entry name" value="E_motif"/>
    <property type="match status" value="1"/>
</dbReference>
<reference evidence="6" key="5">
    <citation type="journal article" date="2021" name="G3 (Bethesda)">
        <title>Aegilops tauschii genome assembly Aet v5.0 features greater sequence contiguity and improved annotation.</title>
        <authorList>
            <person name="Wang L."/>
            <person name="Zhu T."/>
            <person name="Rodriguez J.C."/>
            <person name="Deal K.R."/>
            <person name="Dubcovsky J."/>
            <person name="McGuire P.E."/>
            <person name="Lux T."/>
            <person name="Spannagl M."/>
            <person name="Mayer K.F.X."/>
            <person name="Baldrich P."/>
            <person name="Meyers B.C."/>
            <person name="Huo N."/>
            <person name="Gu Y.Q."/>
            <person name="Zhou H."/>
            <person name="Devos K.M."/>
            <person name="Bennetzen J.L."/>
            <person name="Unver T."/>
            <person name="Budak H."/>
            <person name="Gulick P.J."/>
            <person name="Galiba G."/>
            <person name="Kalapos B."/>
            <person name="Nelson D.R."/>
            <person name="Li P."/>
            <person name="You F.M."/>
            <person name="Luo M.C."/>
            <person name="Dvorak J."/>
        </authorList>
    </citation>
    <scope>NUCLEOTIDE SEQUENCE [LARGE SCALE GENOMIC DNA]</scope>
    <source>
        <strain evidence="6">cv. AL8/78</strain>
    </source>
</reference>
<protein>
    <recommendedName>
        <fullName evidence="5">DYW domain-containing protein</fullName>
    </recommendedName>
</protein>
<dbReference type="InterPro" id="IPR002885">
    <property type="entry name" value="PPR_rpt"/>
</dbReference>
<evidence type="ECO:0000256" key="2">
    <source>
        <dbReference type="ARBA" id="ARBA00022946"/>
    </source>
</evidence>
<feature type="region of interest" description="Disordered" evidence="4">
    <location>
        <begin position="15"/>
        <end position="54"/>
    </location>
</feature>
<evidence type="ECO:0000256" key="3">
    <source>
        <dbReference type="PROSITE-ProRule" id="PRU00708"/>
    </source>
</evidence>
<dbReference type="FunFam" id="1.25.40.10:FF:000243">
    <property type="entry name" value="Pentatricopeptide repeat-containing protein chloroplastic"/>
    <property type="match status" value="1"/>
</dbReference>
<evidence type="ECO:0000256" key="4">
    <source>
        <dbReference type="SAM" id="MobiDB-lite"/>
    </source>
</evidence>
<feature type="compositionally biased region" description="Low complexity" evidence="4">
    <location>
        <begin position="19"/>
        <end position="29"/>
    </location>
</feature>
<dbReference type="Pfam" id="PF13041">
    <property type="entry name" value="PPR_2"/>
    <property type="match status" value="2"/>
</dbReference>
<feature type="repeat" description="PPR" evidence="3">
    <location>
        <begin position="398"/>
        <end position="432"/>
    </location>
</feature>
<evidence type="ECO:0000313" key="7">
    <source>
        <dbReference type="Proteomes" id="UP000015105"/>
    </source>
</evidence>
<feature type="repeat" description="PPR" evidence="3">
    <location>
        <begin position="499"/>
        <end position="533"/>
    </location>
</feature>
<dbReference type="PROSITE" id="PS51375">
    <property type="entry name" value="PPR"/>
    <property type="match status" value="6"/>
</dbReference>
<reference evidence="7" key="2">
    <citation type="journal article" date="2017" name="Nat. Plants">
        <title>The Aegilops tauschii genome reveals multiple impacts of transposons.</title>
        <authorList>
            <person name="Zhao G."/>
            <person name="Zou C."/>
            <person name="Li K."/>
            <person name="Wang K."/>
            <person name="Li T."/>
            <person name="Gao L."/>
            <person name="Zhang X."/>
            <person name="Wang H."/>
            <person name="Yang Z."/>
            <person name="Liu X."/>
            <person name="Jiang W."/>
            <person name="Mao L."/>
            <person name="Kong X."/>
            <person name="Jiao Y."/>
            <person name="Jia J."/>
        </authorList>
    </citation>
    <scope>NUCLEOTIDE SEQUENCE [LARGE SCALE GENOMIC DNA]</scope>
    <source>
        <strain evidence="7">cv. AL8/78</strain>
    </source>
</reference>
<evidence type="ECO:0000313" key="6">
    <source>
        <dbReference type="EnsemblPlants" id="AET5Gv21152400.1"/>
    </source>
</evidence>
<dbReference type="GO" id="GO:0003723">
    <property type="term" value="F:RNA binding"/>
    <property type="evidence" value="ECO:0007669"/>
    <property type="project" value="InterPro"/>
</dbReference>
<organism evidence="6 7">
    <name type="scientific">Aegilops tauschii subsp. strangulata</name>
    <name type="common">Goatgrass</name>
    <dbReference type="NCBI Taxonomy" id="200361"/>
    <lineage>
        <taxon>Eukaryota</taxon>
        <taxon>Viridiplantae</taxon>
        <taxon>Streptophyta</taxon>
        <taxon>Embryophyta</taxon>
        <taxon>Tracheophyta</taxon>
        <taxon>Spermatophyta</taxon>
        <taxon>Magnoliopsida</taxon>
        <taxon>Liliopsida</taxon>
        <taxon>Poales</taxon>
        <taxon>Poaceae</taxon>
        <taxon>BOP clade</taxon>
        <taxon>Pooideae</taxon>
        <taxon>Triticodae</taxon>
        <taxon>Triticeae</taxon>
        <taxon>Triticinae</taxon>
        <taxon>Aegilops</taxon>
    </lineage>
</organism>
<keyword evidence="7" id="KW-1185">Reference proteome</keyword>
<dbReference type="Pfam" id="PF01535">
    <property type="entry name" value="PPR"/>
    <property type="match status" value="5"/>
</dbReference>
<reference evidence="6" key="3">
    <citation type="journal article" date="2017" name="Nature">
        <title>Genome sequence of the progenitor of the wheat D genome Aegilops tauschii.</title>
        <authorList>
            <person name="Luo M.C."/>
            <person name="Gu Y.Q."/>
            <person name="Puiu D."/>
            <person name="Wang H."/>
            <person name="Twardziok S.O."/>
            <person name="Deal K.R."/>
            <person name="Huo N."/>
            <person name="Zhu T."/>
            <person name="Wang L."/>
            <person name="Wang Y."/>
            <person name="McGuire P.E."/>
            <person name="Liu S."/>
            <person name="Long H."/>
            <person name="Ramasamy R.K."/>
            <person name="Rodriguez J.C."/>
            <person name="Van S.L."/>
            <person name="Yuan L."/>
            <person name="Wang Z."/>
            <person name="Xia Z."/>
            <person name="Xiao L."/>
            <person name="Anderson O.D."/>
            <person name="Ouyang S."/>
            <person name="Liang Y."/>
            <person name="Zimin A.V."/>
            <person name="Pertea G."/>
            <person name="Qi P."/>
            <person name="Bennetzen J.L."/>
            <person name="Dai X."/>
            <person name="Dawson M.W."/>
            <person name="Muller H.G."/>
            <person name="Kugler K."/>
            <person name="Rivarola-Duarte L."/>
            <person name="Spannagl M."/>
            <person name="Mayer K.F.X."/>
            <person name="Lu F.H."/>
            <person name="Bevan M.W."/>
            <person name="Leroy P."/>
            <person name="Li P."/>
            <person name="You F.M."/>
            <person name="Sun Q."/>
            <person name="Liu Z."/>
            <person name="Lyons E."/>
            <person name="Wicker T."/>
            <person name="Salzberg S.L."/>
            <person name="Devos K.M."/>
            <person name="Dvorak J."/>
        </authorList>
    </citation>
    <scope>NUCLEOTIDE SEQUENCE [LARGE SCALE GENOMIC DNA]</scope>
    <source>
        <strain evidence="6">cv. AL8/78</strain>
    </source>
</reference>
<sequence>VFSLSSGLVEFQRNHAMRPRLPATKLKPAAAPPRRPPPPPPATARALSTAAPPSDACHLQQQQLDDHIARGDLTRARHLFDRMPDPDARAYNALIRDYSWRGPAHAAGALALYAAMLHDARCPPNKYTFPFVLKACSALQDLRAGRAIHRHAARAGLHADLFVCTALIDLYMKCARFGPAAAVFHAMPARDAVAWNAMLAGYALHGMYHHALECLLRMQEGCASLRPNASTLVALLPLLAQQSALCQGKSVHAYSIRASLHDKDGVLVGTALLDMYAKCGELLYARRVFEAMPMRNDVTWSAIIGGFVVCGRMTGAFGLFKDMLAQGLGFLSPTSVASALRACASLADLHIGKQLHVLLAKSGLHSDLTAGNSLLSMYAKAGLIDEATALFDEMAAKDTVSYSALVSGYVQNGMADAAFLVFRKMQACNVQPDVATMVSLIPACAHLAALQHGKCSHGSVIVRGMAPETSICNALMDMYAKCGRIDLSRQIFDVMPARDIVSWNTMIAGYGIHGLGKEATALFLDMKNHACEPDGVTFICLISACSHSGLVTEGKRWFHMMAQKYGITPRMEHYISMVDLLARGGFLDEAYQFIQTMPMKADVRVWGALLAACRVHKNIDLGKQVARMIQKLGPEGTGNFVLLSNIFSAAGRFDEAAEVRIIQKEKGFNKSPGCSWIEINGSLHAFIGGDRSHPRSPEIYQELDNILVDINKLGYQADTSFVLQDLEEEEKEKALLYHSEKLAIAFGVLTLSEDKTIFVTKNLRVCGDCHTVIKYMSLVRRRDIIVRDANRFHHFKNGQCSCGDFW</sequence>
<keyword evidence="1" id="KW-0677">Repeat</keyword>
<dbReference type="STRING" id="200361.A0A453MEC7"/>
<feature type="compositionally biased region" description="Low complexity" evidence="4">
    <location>
        <begin position="43"/>
        <end position="54"/>
    </location>
</feature>
<dbReference type="FunFam" id="1.25.40.10:FF:001494">
    <property type="entry name" value="Pentatricopeptide repeat-containing protein"/>
    <property type="match status" value="1"/>
</dbReference>
<dbReference type="GO" id="GO:0009451">
    <property type="term" value="P:RNA modification"/>
    <property type="evidence" value="ECO:0007669"/>
    <property type="project" value="InterPro"/>
</dbReference>
<reference evidence="7" key="1">
    <citation type="journal article" date="2014" name="Science">
        <title>Ancient hybridizations among the ancestral genomes of bread wheat.</title>
        <authorList>
            <consortium name="International Wheat Genome Sequencing Consortium,"/>
            <person name="Marcussen T."/>
            <person name="Sandve S.R."/>
            <person name="Heier L."/>
            <person name="Spannagl M."/>
            <person name="Pfeifer M."/>
            <person name="Jakobsen K.S."/>
            <person name="Wulff B.B."/>
            <person name="Steuernagel B."/>
            <person name="Mayer K.F."/>
            <person name="Olsen O.A."/>
        </authorList>
    </citation>
    <scope>NUCLEOTIDE SEQUENCE [LARGE SCALE GENOMIC DNA]</scope>
    <source>
        <strain evidence="7">cv. AL8/78</strain>
    </source>
</reference>
<dbReference type="PANTHER" id="PTHR24015:SF1832">
    <property type="entry name" value="OS03G0241800 PROTEIN"/>
    <property type="match status" value="1"/>
</dbReference>
<reference evidence="6" key="4">
    <citation type="submission" date="2019-03" db="UniProtKB">
        <authorList>
            <consortium name="EnsemblPlants"/>
        </authorList>
    </citation>
    <scope>IDENTIFICATION</scope>
</reference>
<dbReference type="Pfam" id="PF20430">
    <property type="entry name" value="Eplus_motif"/>
    <property type="match status" value="1"/>
</dbReference>
<feature type="domain" description="DYW" evidence="5">
    <location>
        <begin position="714"/>
        <end position="806"/>
    </location>
</feature>
<dbReference type="InterPro" id="IPR046960">
    <property type="entry name" value="PPR_At4g14850-like_plant"/>
</dbReference>
<dbReference type="InterPro" id="IPR046849">
    <property type="entry name" value="E2_motif"/>
</dbReference>
<dbReference type="FunFam" id="1.25.40.10:FF:000444">
    <property type="entry name" value="Pentatricopeptide repeat-containing protein"/>
    <property type="match status" value="1"/>
</dbReference>
<dbReference type="InterPro" id="IPR011990">
    <property type="entry name" value="TPR-like_helical_dom_sf"/>
</dbReference>
<evidence type="ECO:0000256" key="1">
    <source>
        <dbReference type="ARBA" id="ARBA00022737"/>
    </source>
</evidence>
<evidence type="ECO:0000259" key="5">
    <source>
        <dbReference type="Pfam" id="PF14432"/>
    </source>
</evidence>
<dbReference type="GO" id="GO:0008270">
    <property type="term" value="F:zinc ion binding"/>
    <property type="evidence" value="ECO:0007669"/>
    <property type="project" value="InterPro"/>
</dbReference>
<dbReference type="Pfam" id="PF14432">
    <property type="entry name" value="DYW_deaminase"/>
    <property type="match status" value="1"/>
</dbReference>
<dbReference type="InterPro" id="IPR046848">
    <property type="entry name" value="E_motif"/>
</dbReference>
<feature type="repeat" description="PPR" evidence="3">
    <location>
        <begin position="367"/>
        <end position="397"/>
    </location>
</feature>
<dbReference type="Proteomes" id="UP000015105">
    <property type="component" value="Chromosome 5D"/>
</dbReference>
<accession>A0A453MEC7</accession>
<dbReference type="PANTHER" id="PTHR24015">
    <property type="entry name" value="OS07G0578800 PROTEIN-RELATED"/>
    <property type="match status" value="1"/>
</dbReference>
<dbReference type="AlphaFoldDB" id="A0A453MEC7"/>
<proteinExistence type="predicted"/>
<dbReference type="FunFam" id="1.25.40.10:FF:000682">
    <property type="entry name" value="Pentatricopeptide repeat-containing protein At3g16610"/>
    <property type="match status" value="1"/>
</dbReference>
<feature type="repeat" description="PPR" evidence="3">
    <location>
        <begin position="191"/>
        <end position="225"/>
    </location>
</feature>
<name>A0A453MEC7_AEGTS</name>
<feature type="repeat" description="PPR" evidence="3">
    <location>
        <begin position="296"/>
        <end position="330"/>
    </location>
</feature>
<dbReference type="Gene3D" id="1.25.40.10">
    <property type="entry name" value="Tetratricopeptide repeat domain"/>
    <property type="match status" value="5"/>
</dbReference>